<gene>
    <name evidence="1" type="ORF">MMYC01_204678</name>
</gene>
<proteinExistence type="predicted"/>
<dbReference type="Proteomes" id="UP000078237">
    <property type="component" value="Unassembled WGS sequence"/>
</dbReference>
<evidence type="ECO:0000313" key="1">
    <source>
        <dbReference type="EMBL" id="KXX80330.1"/>
    </source>
</evidence>
<evidence type="ECO:0008006" key="3">
    <source>
        <dbReference type="Google" id="ProtNLM"/>
    </source>
</evidence>
<dbReference type="AlphaFoldDB" id="A0A175WAR0"/>
<evidence type="ECO:0000313" key="2">
    <source>
        <dbReference type="Proteomes" id="UP000078237"/>
    </source>
</evidence>
<dbReference type="OrthoDB" id="2851338at2759"/>
<sequence>MGPTDRRKPGAILVHSRLTRPAEFTAADLNSWYDAKHIPEVLATPGVRAAARYQMVVHPLPRDAAATTTAQPEEDKREMPYLAVYWLADLGWLHEEGCEFWRLPLGLPGREGEMVWDVGEFETQVWEKVGVVDSGGGGSEKGL</sequence>
<organism evidence="1 2">
    <name type="scientific">Madurella mycetomatis</name>
    <dbReference type="NCBI Taxonomy" id="100816"/>
    <lineage>
        <taxon>Eukaryota</taxon>
        <taxon>Fungi</taxon>
        <taxon>Dikarya</taxon>
        <taxon>Ascomycota</taxon>
        <taxon>Pezizomycotina</taxon>
        <taxon>Sordariomycetes</taxon>
        <taxon>Sordariomycetidae</taxon>
        <taxon>Sordariales</taxon>
        <taxon>Sordariales incertae sedis</taxon>
        <taxon>Madurella</taxon>
    </lineage>
</organism>
<accession>A0A175WAR0</accession>
<keyword evidence="2" id="KW-1185">Reference proteome</keyword>
<reference evidence="1 2" key="1">
    <citation type="journal article" date="2016" name="Genome Announc.">
        <title>Genome Sequence of Madurella mycetomatis mm55, Isolated from a Human Mycetoma Case in Sudan.</title>
        <authorList>
            <person name="Smit S."/>
            <person name="Derks M.F."/>
            <person name="Bervoets S."/>
            <person name="Fahal A."/>
            <person name="van Leeuwen W."/>
            <person name="van Belkum A."/>
            <person name="van de Sande W.W."/>
        </authorList>
    </citation>
    <scope>NUCLEOTIDE SEQUENCE [LARGE SCALE GENOMIC DNA]</scope>
    <source>
        <strain evidence="2">mm55</strain>
    </source>
</reference>
<comment type="caution">
    <text evidence="1">The sequence shown here is derived from an EMBL/GenBank/DDBJ whole genome shotgun (WGS) entry which is preliminary data.</text>
</comment>
<protein>
    <recommendedName>
        <fullName evidence="3">EthD domain-containing protein</fullName>
    </recommendedName>
</protein>
<dbReference type="EMBL" id="LCTW02000062">
    <property type="protein sequence ID" value="KXX80330.1"/>
    <property type="molecule type" value="Genomic_DNA"/>
</dbReference>
<name>A0A175WAR0_9PEZI</name>
<dbReference type="VEuPathDB" id="FungiDB:MMYC01_204678"/>